<proteinExistence type="predicted"/>
<dbReference type="RefSeq" id="YP_010842334.1">
    <property type="nucleotide sequence ID" value="NC_079139.1"/>
</dbReference>
<sequence length="218" mass="26122">MKIDDFIDFEQLKDICTKNIIKCNLDKDHKIYNGYGGLLPEKNEILLLMTKAKNSFLSHKKIKNKYLKDINKKNIKPRYSSMNLQIFLSRDNKYYCVNFNYNHIDDRESENIYKEILNFVGIFEKKSGKFFAMTFYYNPFDELYLCMSNNKYDIIDYRLNYKSITKKNPLDIVVKLEDRFNDSYDKIHEQICKNIEEEENSDSEKESESDSNEEIESD</sequence>
<evidence type="ECO:0000256" key="1">
    <source>
        <dbReference type="SAM" id="MobiDB-lite"/>
    </source>
</evidence>
<protein>
    <submittedName>
        <fullName evidence="2">Uncharacterized protein</fullName>
    </submittedName>
</protein>
<feature type="compositionally biased region" description="Acidic residues" evidence="1">
    <location>
        <begin position="209"/>
        <end position="218"/>
    </location>
</feature>
<dbReference type="GeneID" id="80558931"/>
<reference evidence="2 3" key="1">
    <citation type="submission" date="2021-02" db="EMBL/GenBank/DDBJ databases">
        <title>Cotonvirus japonicus, which uses Golgi apparatus of host cells for its virion factory, phylogenetically links tailed tupanvirus and icosahedral mimivirus.</title>
        <authorList>
            <person name="Takahashi H."/>
            <person name="Fukaya S."/>
            <person name="Song C."/>
            <person name="Murata K."/>
            <person name="Takemura M."/>
        </authorList>
    </citation>
    <scope>NUCLEOTIDE SEQUENCE [LARGE SCALE GENOMIC DNA]</scope>
</reference>
<keyword evidence="3" id="KW-1185">Reference proteome</keyword>
<dbReference type="EMBL" id="AP024483">
    <property type="protein sequence ID" value="BCS83726.1"/>
    <property type="molecule type" value="Genomic_DNA"/>
</dbReference>
<organism evidence="2 3">
    <name type="scientific">Cotonvirus japonicus</name>
    <dbReference type="NCBI Taxonomy" id="2811091"/>
    <lineage>
        <taxon>Viruses</taxon>
        <taxon>Varidnaviria</taxon>
        <taxon>Bamfordvirae</taxon>
        <taxon>Nucleocytoviricota</taxon>
        <taxon>Megaviricetes</taxon>
        <taxon>Imitervirales</taxon>
        <taxon>Mimiviridae</taxon>
        <taxon>Megamimivirinae</taxon>
        <taxon>Cotonvirus</taxon>
        <taxon>Cotonvirus japonicum</taxon>
    </lineage>
</organism>
<evidence type="ECO:0000313" key="2">
    <source>
        <dbReference type="EMBL" id="BCS83726.1"/>
    </source>
</evidence>
<dbReference type="Proteomes" id="UP001321479">
    <property type="component" value="Segment"/>
</dbReference>
<name>A0ABM7NUE8_9VIRU</name>
<accession>A0ABM7NUE8</accession>
<feature type="region of interest" description="Disordered" evidence="1">
    <location>
        <begin position="194"/>
        <end position="218"/>
    </location>
</feature>
<evidence type="ECO:0000313" key="3">
    <source>
        <dbReference type="Proteomes" id="UP001321479"/>
    </source>
</evidence>